<evidence type="ECO:0000313" key="1">
    <source>
        <dbReference type="EMBL" id="CAL1698530.1"/>
    </source>
</evidence>
<name>A0ABP1CS97_9APHY</name>
<dbReference type="InterPro" id="IPR032675">
    <property type="entry name" value="LRR_dom_sf"/>
</dbReference>
<accession>A0ABP1CS97</accession>
<dbReference type="Gene3D" id="3.80.10.10">
    <property type="entry name" value="Ribonuclease Inhibitor"/>
    <property type="match status" value="1"/>
</dbReference>
<dbReference type="Proteomes" id="UP001497453">
    <property type="component" value="Chromosome 10"/>
</dbReference>
<proteinExistence type="predicted"/>
<organism evidence="1 2">
    <name type="scientific">Somion occarium</name>
    <dbReference type="NCBI Taxonomy" id="3059160"/>
    <lineage>
        <taxon>Eukaryota</taxon>
        <taxon>Fungi</taxon>
        <taxon>Dikarya</taxon>
        <taxon>Basidiomycota</taxon>
        <taxon>Agaricomycotina</taxon>
        <taxon>Agaricomycetes</taxon>
        <taxon>Polyporales</taxon>
        <taxon>Cerrenaceae</taxon>
        <taxon>Somion</taxon>
    </lineage>
</organism>
<protein>
    <submittedName>
        <fullName evidence="1">Uncharacterized protein</fullName>
    </submittedName>
</protein>
<evidence type="ECO:0000313" key="2">
    <source>
        <dbReference type="Proteomes" id="UP001497453"/>
    </source>
</evidence>
<gene>
    <name evidence="1" type="ORF">GFSPODELE1_LOCUS2192</name>
</gene>
<sequence length="294" mass="33720">MIRRSWKLPLSVNVDCDINLHDDMAISGIVRVPSLFISPATSLEKLFLFNADLDVGEPDEPPPGDFSHHLPSLRELFIQRSPFSLIKSFLVPSLQKLELDTFWFTEPRVEELMDTLQNLPFLVDLNLRGCLAREGEPWLPNRNPVPLHHLRRLIVSSTTSRTCSWFLRHLDTPEIAQFGTLLDDGEDAVVDARVVSRLFSIVASKFCRSADSRSNLIRAVPELSRNWRDGRIWREVLLWRERSSKMLLLRVRCICHSDGRIAIQILWPKYCRPVSRIPAFRNVGSVTGESTPQC</sequence>
<reference evidence="2" key="1">
    <citation type="submission" date="2024-04" db="EMBL/GenBank/DDBJ databases">
        <authorList>
            <person name="Shaw F."/>
            <person name="Minotto A."/>
        </authorList>
    </citation>
    <scope>NUCLEOTIDE SEQUENCE [LARGE SCALE GENOMIC DNA]</scope>
</reference>
<dbReference type="SUPFAM" id="SSF52047">
    <property type="entry name" value="RNI-like"/>
    <property type="match status" value="1"/>
</dbReference>
<keyword evidence="2" id="KW-1185">Reference proteome</keyword>
<dbReference type="EMBL" id="OZ037953">
    <property type="protein sequence ID" value="CAL1698530.1"/>
    <property type="molecule type" value="Genomic_DNA"/>
</dbReference>